<dbReference type="Proteomes" id="UP000184000">
    <property type="component" value="Unassembled WGS sequence"/>
</dbReference>
<evidence type="ECO:0000256" key="1">
    <source>
        <dbReference type="SAM" id="Phobius"/>
    </source>
</evidence>
<dbReference type="RefSeq" id="WP_073299807.1">
    <property type="nucleotide sequence ID" value="NZ_FQXA01000002.1"/>
</dbReference>
<evidence type="ECO:0000313" key="3">
    <source>
        <dbReference type="Proteomes" id="UP000184000"/>
    </source>
</evidence>
<organism evidence="2 3">
    <name type="scientific">Stutzerimonas xanthomarina DSM 18231</name>
    <dbReference type="NCBI Taxonomy" id="1403346"/>
    <lineage>
        <taxon>Bacteria</taxon>
        <taxon>Pseudomonadati</taxon>
        <taxon>Pseudomonadota</taxon>
        <taxon>Gammaproteobacteria</taxon>
        <taxon>Pseudomonadales</taxon>
        <taxon>Pseudomonadaceae</taxon>
        <taxon>Stutzerimonas</taxon>
    </lineage>
</organism>
<accession>A0A1M5MP78</accession>
<evidence type="ECO:0000313" key="2">
    <source>
        <dbReference type="EMBL" id="SHG79224.1"/>
    </source>
</evidence>
<keyword evidence="1" id="KW-0812">Transmembrane</keyword>
<dbReference type="EMBL" id="FQXA01000002">
    <property type="protein sequence ID" value="SHG79224.1"/>
    <property type="molecule type" value="Genomic_DNA"/>
</dbReference>
<keyword evidence="1" id="KW-0472">Membrane</keyword>
<gene>
    <name evidence="2" type="ORF">SAMN02744645_1409</name>
</gene>
<protein>
    <submittedName>
        <fullName evidence="2">Uncharacterized protein</fullName>
    </submittedName>
</protein>
<feature type="transmembrane region" description="Helical" evidence="1">
    <location>
        <begin position="24"/>
        <end position="45"/>
    </location>
</feature>
<proteinExistence type="predicted"/>
<name>A0A1M5MP78_9GAMM</name>
<reference evidence="2 3" key="1">
    <citation type="submission" date="2016-11" db="EMBL/GenBank/DDBJ databases">
        <authorList>
            <person name="Jaros S."/>
            <person name="Januszkiewicz K."/>
            <person name="Wedrychowicz H."/>
        </authorList>
    </citation>
    <scope>NUCLEOTIDE SEQUENCE [LARGE SCALE GENOMIC DNA]</scope>
    <source>
        <strain evidence="2 3">DSM 18231</strain>
    </source>
</reference>
<sequence>MAIENSIVTIHRIPEITISSGMDWISVASFLITAVIVVVSARATIKGHEKTVSSQQETAFKHFLKSSRQGWINELRDTCSCFIAAALNVQRLNNVREGQSTHLTKLFSIDPAEHAKAISSWTGDHVAAIAELNRLKAKIQLLLNPQELDAENLMVAVNYVSDVCDQVGASARIPCDDVIRLCQVILKIEWDRAKSGE</sequence>
<dbReference type="AlphaFoldDB" id="A0A1M5MP78"/>
<dbReference type="GeneID" id="98638204"/>
<keyword evidence="1" id="KW-1133">Transmembrane helix</keyword>